<evidence type="ECO:0000256" key="1">
    <source>
        <dbReference type="SAM" id="MobiDB-lite"/>
    </source>
</evidence>
<sequence>MVDRSTHSLCDPSNFHEPVKLSVIHGFVDKPSGLCIIYSATAEHNKKMSCSPECKIRKDEGFALPPGLVLTVQVRPNSLPNVSTLYLRSCRSSESVKAEGYHRLSIPSTPTQDVDGGSDRGWRFLIVRSRGSTPTQWDSDRDERTNLIQNKRQKETSRVVVVAIASGAVSVLQKDTKQLSNCPCERKHTTVAAMVSVSFPARKPFGKRAELLHGWRLSRRVTINQTLQRMLMRKNNAKVVSCRRVGKFVDSSDVCELADEQGAATPPLDPEKFGRVLMRKVAVNWWALMLDSPQKSLVFQDNCYCDTICFLSDRTSSGGDICRSGAHNMADLRPVSAQNAAFRHATHLLATVYVRVSLCDRIWWRSSFGGRPSRIKVLGVGEKVSSTVAGMTVQDEVRTMPQTAATRSRFMITDILSGPADGAAIIRGRSPSPGPRDLSLHSNPIHDSDTDSSGHPDNSSVCSNASTTPIDHTKNFERSIPFAENKTIVRHRSHFHATHLARSMPVFVTVLPRLH</sequence>
<evidence type="ECO:0000313" key="3">
    <source>
        <dbReference type="Proteomes" id="UP000719412"/>
    </source>
</evidence>
<gene>
    <name evidence="2" type="ORF">GEV33_010152</name>
</gene>
<proteinExistence type="predicted"/>
<organism evidence="2 3">
    <name type="scientific">Tenebrio molitor</name>
    <name type="common">Yellow mealworm beetle</name>
    <dbReference type="NCBI Taxonomy" id="7067"/>
    <lineage>
        <taxon>Eukaryota</taxon>
        <taxon>Metazoa</taxon>
        <taxon>Ecdysozoa</taxon>
        <taxon>Arthropoda</taxon>
        <taxon>Hexapoda</taxon>
        <taxon>Insecta</taxon>
        <taxon>Pterygota</taxon>
        <taxon>Neoptera</taxon>
        <taxon>Endopterygota</taxon>
        <taxon>Coleoptera</taxon>
        <taxon>Polyphaga</taxon>
        <taxon>Cucujiformia</taxon>
        <taxon>Tenebrionidae</taxon>
        <taxon>Tenebrio</taxon>
    </lineage>
</organism>
<comment type="caution">
    <text evidence="2">The sequence shown here is derived from an EMBL/GenBank/DDBJ whole genome shotgun (WGS) entry which is preliminary data.</text>
</comment>
<feature type="compositionally biased region" description="Basic and acidic residues" evidence="1">
    <location>
        <begin position="444"/>
        <end position="454"/>
    </location>
</feature>
<accession>A0A8J6HD91</accession>
<keyword evidence="3" id="KW-1185">Reference proteome</keyword>
<name>A0A8J6HD91_TENMO</name>
<feature type="compositionally biased region" description="Polar residues" evidence="1">
    <location>
        <begin position="455"/>
        <end position="470"/>
    </location>
</feature>
<dbReference type="EMBL" id="JABDTM020025890">
    <property type="protein sequence ID" value="KAH0812639.1"/>
    <property type="molecule type" value="Genomic_DNA"/>
</dbReference>
<feature type="region of interest" description="Disordered" evidence="1">
    <location>
        <begin position="423"/>
        <end position="472"/>
    </location>
</feature>
<protein>
    <submittedName>
        <fullName evidence="2">Uncharacterized protein</fullName>
    </submittedName>
</protein>
<reference evidence="2" key="1">
    <citation type="journal article" date="2020" name="J Insects Food Feed">
        <title>The yellow mealworm (Tenebrio molitor) genome: a resource for the emerging insects as food and feed industry.</title>
        <authorList>
            <person name="Eriksson T."/>
            <person name="Andere A."/>
            <person name="Kelstrup H."/>
            <person name="Emery V."/>
            <person name="Picard C."/>
        </authorList>
    </citation>
    <scope>NUCLEOTIDE SEQUENCE</scope>
    <source>
        <strain evidence="2">Stoneville</strain>
        <tissue evidence="2">Whole head</tissue>
    </source>
</reference>
<reference evidence="2" key="2">
    <citation type="submission" date="2021-08" db="EMBL/GenBank/DDBJ databases">
        <authorList>
            <person name="Eriksson T."/>
        </authorList>
    </citation>
    <scope>NUCLEOTIDE SEQUENCE</scope>
    <source>
        <strain evidence="2">Stoneville</strain>
        <tissue evidence="2">Whole head</tissue>
    </source>
</reference>
<dbReference type="Proteomes" id="UP000719412">
    <property type="component" value="Unassembled WGS sequence"/>
</dbReference>
<evidence type="ECO:0000313" key="2">
    <source>
        <dbReference type="EMBL" id="KAH0812639.1"/>
    </source>
</evidence>
<dbReference type="AlphaFoldDB" id="A0A8J6HD91"/>